<protein>
    <submittedName>
        <fullName evidence="1">Uncharacterized protein</fullName>
    </submittedName>
</protein>
<proteinExistence type="predicted"/>
<organism evidence="1 2">
    <name type="scientific">Nitrobacter hamburgensis (strain DSM 10229 / NCIMB 13809 / X14)</name>
    <dbReference type="NCBI Taxonomy" id="323097"/>
    <lineage>
        <taxon>Bacteria</taxon>
        <taxon>Pseudomonadati</taxon>
        <taxon>Pseudomonadota</taxon>
        <taxon>Alphaproteobacteria</taxon>
        <taxon>Hyphomicrobiales</taxon>
        <taxon>Nitrobacteraceae</taxon>
        <taxon>Nitrobacter</taxon>
    </lineage>
</organism>
<dbReference type="AlphaFoldDB" id="Q1QLR3"/>
<dbReference type="RefSeq" id="WP_011510513.1">
    <property type="nucleotide sequence ID" value="NC_007964.1"/>
</dbReference>
<dbReference type="KEGG" id="nha:Nham_2036"/>
<evidence type="ECO:0000313" key="2">
    <source>
        <dbReference type="Proteomes" id="UP000001953"/>
    </source>
</evidence>
<evidence type="ECO:0000313" key="1">
    <source>
        <dbReference type="EMBL" id="ABE62834.1"/>
    </source>
</evidence>
<keyword evidence="2" id="KW-1185">Reference proteome</keyword>
<name>Q1QLR3_NITHX</name>
<dbReference type="EMBL" id="CP000319">
    <property type="protein sequence ID" value="ABE62834.1"/>
    <property type="molecule type" value="Genomic_DNA"/>
</dbReference>
<dbReference type="STRING" id="323097.Nham_2036"/>
<reference evidence="1 2" key="1">
    <citation type="submission" date="2006-03" db="EMBL/GenBank/DDBJ databases">
        <title>Complete sequence of chromosome of Nitrobacter hamburgensis X14.</title>
        <authorList>
            <consortium name="US DOE Joint Genome Institute"/>
            <person name="Copeland A."/>
            <person name="Lucas S."/>
            <person name="Lapidus A."/>
            <person name="Barry K."/>
            <person name="Detter J.C."/>
            <person name="Glavina del Rio T."/>
            <person name="Hammon N."/>
            <person name="Israni S."/>
            <person name="Dalin E."/>
            <person name="Tice H."/>
            <person name="Pitluck S."/>
            <person name="Chain P."/>
            <person name="Malfatti S."/>
            <person name="Shin M."/>
            <person name="Vergez L."/>
            <person name="Schmutz J."/>
            <person name="Larimer F."/>
            <person name="Land M."/>
            <person name="Hauser L."/>
            <person name="Kyrpides N."/>
            <person name="Ivanova N."/>
            <person name="Ward B."/>
            <person name="Arp D."/>
            <person name="Klotz M."/>
            <person name="Stein L."/>
            <person name="O'Mullan G."/>
            <person name="Starkenburg S."/>
            <person name="Sayavedra L."/>
            <person name="Poret-Peterson A.T."/>
            <person name="Gentry M.E."/>
            <person name="Bruce D."/>
            <person name="Richardson P."/>
        </authorList>
    </citation>
    <scope>NUCLEOTIDE SEQUENCE [LARGE SCALE GENOMIC DNA]</scope>
    <source>
        <strain evidence="2">DSM 10229 / NCIMB 13809 / X14</strain>
    </source>
</reference>
<dbReference type="Proteomes" id="UP000001953">
    <property type="component" value="Chromosome"/>
</dbReference>
<accession>Q1QLR3</accession>
<dbReference type="HOGENOM" id="CLU_2524153_0_0_5"/>
<gene>
    <name evidence="1" type="ordered locus">Nham_2036</name>
</gene>
<sequence length="84" mass="9634">MNDNLLRVVHAFSASPSIRLRYQIPAAEGPRFQKRDQAFHPRRSAGIRSRRPPLWLEMPHDDSMDRVSAVVRIARDATNAIVLM</sequence>